<accession>A0A6A5ZPP7</accession>
<dbReference type="InterPro" id="IPR001087">
    <property type="entry name" value="GDSL"/>
</dbReference>
<gene>
    <name evidence="2" type="ORF">BDV96DRAFT_564261</name>
</gene>
<dbReference type="Proteomes" id="UP000799770">
    <property type="component" value="Unassembled WGS sequence"/>
</dbReference>
<dbReference type="PANTHER" id="PTHR45648:SF22">
    <property type="entry name" value="GDSL LIPASE_ACYLHYDROLASE FAMILY PROTEIN (AFU_ORTHOLOGUE AFUA_4G14700)"/>
    <property type="match status" value="1"/>
</dbReference>
<dbReference type="EMBL" id="ML977312">
    <property type="protein sequence ID" value="KAF2121439.1"/>
    <property type="molecule type" value="Genomic_DNA"/>
</dbReference>
<evidence type="ECO:0000313" key="2">
    <source>
        <dbReference type="EMBL" id="KAF2121439.1"/>
    </source>
</evidence>
<reference evidence="2" key="1">
    <citation type="journal article" date="2020" name="Stud. Mycol.">
        <title>101 Dothideomycetes genomes: a test case for predicting lifestyles and emergence of pathogens.</title>
        <authorList>
            <person name="Haridas S."/>
            <person name="Albert R."/>
            <person name="Binder M."/>
            <person name="Bloem J."/>
            <person name="Labutti K."/>
            <person name="Salamov A."/>
            <person name="Andreopoulos B."/>
            <person name="Baker S."/>
            <person name="Barry K."/>
            <person name="Bills G."/>
            <person name="Bluhm B."/>
            <person name="Cannon C."/>
            <person name="Castanera R."/>
            <person name="Culley D."/>
            <person name="Daum C."/>
            <person name="Ezra D."/>
            <person name="Gonzalez J."/>
            <person name="Henrissat B."/>
            <person name="Kuo A."/>
            <person name="Liang C."/>
            <person name="Lipzen A."/>
            <person name="Lutzoni F."/>
            <person name="Magnuson J."/>
            <person name="Mondo S."/>
            <person name="Nolan M."/>
            <person name="Ohm R."/>
            <person name="Pangilinan J."/>
            <person name="Park H.-J."/>
            <person name="Ramirez L."/>
            <person name="Alfaro M."/>
            <person name="Sun H."/>
            <person name="Tritt A."/>
            <person name="Yoshinaga Y."/>
            <person name="Zwiers L.-H."/>
            <person name="Turgeon B."/>
            <person name="Goodwin S."/>
            <person name="Spatafora J."/>
            <person name="Crous P."/>
            <person name="Grigoriev I."/>
        </authorList>
    </citation>
    <scope>NUCLEOTIDE SEQUENCE</scope>
    <source>
        <strain evidence="2">CBS 627.86</strain>
    </source>
</reference>
<dbReference type="OrthoDB" id="1600564at2759"/>
<proteinExistence type="predicted"/>
<sequence length="331" mass="35295">MRTKAAAFAFHALPTTFALPKNLFKLPVLPSDILPSSRLPPRATYPFSTIVAFGDELSDNGNGSYAHGITGDPATVYGYGTWTNGPVAVSYLSSLFNAPLTDYAYGGCCGGGDFGATFDNAYTKSNAGAASLVDQIANYSSTGYAGIKESLGFVWVGQNDLSLHTDAFWEGDPNNAAFATAAAEKTSASVKKLLDAGAPYVLVANIYPKHLAPVTSHYLCGTSTSCVETWGNVITSANTAIKNSLTQFGKKAIYYDAFSYISGLLQDPTGEGFTAPLTDFCDGMGDVTWDDCMVKGNAGKYFWMNFVQPTTRVHELIAKDMKKTVDAHLGW</sequence>
<dbReference type="Gene3D" id="3.40.50.1110">
    <property type="entry name" value="SGNH hydrolase"/>
    <property type="match status" value="1"/>
</dbReference>
<name>A0A6A5ZPP7_9PLEO</name>
<keyword evidence="1" id="KW-0378">Hydrolase</keyword>
<protein>
    <recommendedName>
        <fullName evidence="4">GDSL lipase/esterase</fullName>
    </recommendedName>
</protein>
<keyword evidence="3" id="KW-1185">Reference proteome</keyword>
<evidence type="ECO:0000256" key="1">
    <source>
        <dbReference type="ARBA" id="ARBA00022801"/>
    </source>
</evidence>
<dbReference type="PANTHER" id="PTHR45648">
    <property type="entry name" value="GDSL LIPASE/ACYLHYDROLASE FAMILY PROTEIN (AFU_ORTHOLOGUE AFUA_4G14700)"/>
    <property type="match status" value="1"/>
</dbReference>
<dbReference type="AlphaFoldDB" id="A0A6A5ZPP7"/>
<dbReference type="InterPro" id="IPR051058">
    <property type="entry name" value="GDSL_Est/Lipase"/>
</dbReference>
<evidence type="ECO:0008006" key="4">
    <source>
        <dbReference type="Google" id="ProtNLM"/>
    </source>
</evidence>
<dbReference type="Pfam" id="PF00657">
    <property type="entry name" value="Lipase_GDSL"/>
    <property type="match status" value="1"/>
</dbReference>
<dbReference type="GO" id="GO:0016788">
    <property type="term" value="F:hydrolase activity, acting on ester bonds"/>
    <property type="evidence" value="ECO:0007669"/>
    <property type="project" value="InterPro"/>
</dbReference>
<dbReference type="InterPro" id="IPR036514">
    <property type="entry name" value="SGNH_hydro_sf"/>
</dbReference>
<organism evidence="2 3">
    <name type="scientific">Lophiotrema nucula</name>
    <dbReference type="NCBI Taxonomy" id="690887"/>
    <lineage>
        <taxon>Eukaryota</taxon>
        <taxon>Fungi</taxon>
        <taxon>Dikarya</taxon>
        <taxon>Ascomycota</taxon>
        <taxon>Pezizomycotina</taxon>
        <taxon>Dothideomycetes</taxon>
        <taxon>Pleosporomycetidae</taxon>
        <taxon>Pleosporales</taxon>
        <taxon>Lophiotremataceae</taxon>
        <taxon>Lophiotrema</taxon>
    </lineage>
</organism>
<evidence type="ECO:0000313" key="3">
    <source>
        <dbReference type="Proteomes" id="UP000799770"/>
    </source>
</evidence>